<organism evidence="1 2">
    <name type="scientific">Camellia sinensis var. sinensis</name>
    <name type="common">China tea</name>
    <dbReference type="NCBI Taxonomy" id="542762"/>
    <lineage>
        <taxon>Eukaryota</taxon>
        <taxon>Viridiplantae</taxon>
        <taxon>Streptophyta</taxon>
        <taxon>Embryophyta</taxon>
        <taxon>Tracheophyta</taxon>
        <taxon>Spermatophyta</taxon>
        <taxon>Magnoliopsida</taxon>
        <taxon>eudicotyledons</taxon>
        <taxon>Gunneridae</taxon>
        <taxon>Pentapetalae</taxon>
        <taxon>asterids</taxon>
        <taxon>Ericales</taxon>
        <taxon>Theaceae</taxon>
        <taxon>Camellia</taxon>
    </lineage>
</organism>
<dbReference type="Proteomes" id="UP000306102">
    <property type="component" value="Unassembled WGS sequence"/>
</dbReference>
<keyword evidence="2" id="KW-1185">Reference proteome</keyword>
<protein>
    <submittedName>
        <fullName evidence="1">Uncharacterized protein</fullName>
    </submittedName>
</protein>
<gene>
    <name evidence="1" type="ORF">TEA_004514</name>
</gene>
<proteinExistence type="predicted"/>
<reference evidence="1 2" key="1">
    <citation type="journal article" date="2018" name="Proc. Natl. Acad. Sci. U.S.A.">
        <title>Draft genome sequence of Camellia sinensis var. sinensis provides insights into the evolution of the tea genome and tea quality.</title>
        <authorList>
            <person name="Wei C."/>
            <person name="Yang H."/>
            <person name="Wang S."/>
            <person name="Zhao J."/>
            <person name="Liu C."/>
            <person name="Gao L."/>
            <person name="Xia E."/>
            <person name="Lu Y."/>
            <person name="Tai Y."/>
            <person name="She G."/>
            <person name="Sun J."/>
            <person name="Cao H."/>
            <person name="Tong W."/>
            <person name="Gao Q."/>
            <person name="Li Y."/>
            <person name="Deng W."/>
            <person name="Jiang X."/>
            <person name="Wang W."/>
            <person name="Chen Q."/>
            <person name="Zhang S."/>
            <person name="Li H."/>
            <person name="Wu J."/>
            <person name="Wang P."/>
            <person name="Li P."/>
            <person name="Shi C."/>
            <person name="Zheng F."/>
            <person name="Jian J."/>
            <person name="Huang B."/>
            <person name="Shan D."/>
            <person name="Shi M."/>
            <person name="Fang C."/>
            <person name="Yue Y."/>
            <person name="Li F."/>
            <person name="Li D."/>
            <person name="Wei S."/>
            <person name="Han B."/>
            <person name="Jiang C."/>
            <person name="Yin Y."/>
            <person name="Xia T."/>
            <person name="Zhang Z."/>
            <person name="Bennetzen J.L."/>
            <person name="Zhao S."/>
            <person name="Wan X."/>
        </authorList>
    </citation>
    <scope>NUCLEOTIDE SEQUENCE [LARGE SCALE GENOMIC DNA]</scope>
    <source>
        <strain evidence="2">cv. Shuchazao</strain>
        <tissue evidence="1">Leaf</tissue>
    </source>
</reference>
<comment type="caution">
    <text evidence="1">The sequence shown here is derived from an EMBL/GenBank/DDBJ whole genome shotgun (WGS) entry which is preliminary data.</text>
</comment>
<name>A0A4S4EBS7_CAMSN</name>
<evidence type="ECO:0000313" key="1">
    <source>
        <dbReference type="EMBL" id="THG13204.1"/>
    </source>
</evidence>
<accession>A0A4S4EBS7</accession>
<evidence type="ECO:0000313" key="2">
    <source>
        <dbReference type="Proteomes" id="UP000306102"/>
    </source>
</evidence>
<sequence length="271" mass="29313">MRATSAARFAFVAELAAFHFVRSRCLPLVGWGKRAFPSRRIQSSHRFPYGYLVTTSPQSKTPPWYAPIRPPKAFVALVDGPACPPLTSTLRYVALPDGTPLCMKKSGLLKAPSSSKRVDACAPCLPDFLEVDLSLVLLFLSRGANEKAWFGSQLESLSPINRVSATIYEISKSSFDPHNQTPAFGMKESGNIVCTSSDHLDLKTLSTFSVVPLGSPLPLPFLFAPVRNVEVKEGAHPSDSGGKYEKAAVPDLASSNGSNLEEEALVELFVS</sequence>
<dbReference type="EMBL" id="SDRB02006040">
    <property type="protein sequence ID" value="THG13204.1"/>
    <property type="molecule type" value="Genomic_DNA"/>
</dbReference>
<dbReference type="AlphaFoldDB" id="A0A4S4EBS7"/>